<dbReference type="EMBL" id="CP017755">
    <property type="protein sequence ID" value="AOZ10294.1"/>
    <property type="molecule type" value="Genomic_DNA"/>
</dbReference>
<reference evidence="2 3" key="1">
    <citation type="submission" date="2016-10" db="EMBL/GenBank/DDBJ databases">
        <title>Complete genome sequences of three Cupriavidus strains isolated from various Malaysian environments.</title>
        <authorList>
            <person name="Abdullah A.A.-A."/>
            <person name="Shafie N.A.H."/>
            <person name="Lau N.S."/>
        </authorList>
    </citation>
    <scope>NUCLEOTIDE SEQUENCE [LARGE SCALE GENOMIC DNA]</scope>
    <source>
        <strain evidence="2 3">USMAA1020</strain>
    </source>
</reference>
<evidence type="ECO:0000256" key="1">
    <source>
        <dbReference type="SAM" id="MobiDB-lite"/>
    </source>
</evidence>
<proteinExistence type="predicted"/>
<sequence>MTPQEMQALDTFLTQLVQANAGTKDAQAEARIADAAARQPDAAYLLVQRAMLLDHALASAKAQIATLQSQLQAAQAAQVNGGSHFLDGDSAWGNSAGRAVPPAAMPASMQPAPQPMPPSMQQPMPQSVPQPARPGFLGGGLGGALGSIASTAAGVAGGAFLFQGLENLFHRNSGGGGFFGQPALGSMPAETTVVNNYYDNGDGGSAFDARERASDGGFLDSGLDAGLDNDDFLNDDSSIV</sequence>
<feature type="compositionally biased region" description="Pro residues" evidence="1">
    <location>
        <begin position="112"/>
        <end position="132"/>
    </location>
</feature>
<protein>
    <submittedName>
        <fullName evidence="2">ABC transporter substrate-binding protein</fullName>
    </submittedName>
</protein>
<accession>A0ABM6FEI7</accession>
<name>A0ABM6FEI7_9BURK</name>
<dbReference type="RefSeq" id="WP_071038929.1">
    <property type="nucleotide sequence ID" value="NZ_CP017755.1"/>
</dbReference>
<dbReference type="Pfam" id="PF09849">
    <property type="entry name" value="DUF2076"/>
    <property type="match status" value="1"/>
</dbReference>
<organism evidence="2 3">
    <name type="scientific">Cupriavidus malaysiensis</name>
    <dbReference type="NCBI Taxonomy" id="367825"/>
    <lineage>
        <taxon>Bacteria</taxon>
        <taxon>Pseudomonadati</taxon>
        <taxon>Pseudomonadota</taxon>
        <taxon>Betaproteobacteria</taxon>
        <taxon>Burkholderiales</taxon>
        <taxon>Burkholderiaceae</taxon>
        <taxon>Cupriavidus</taxon>
    </lineage>
</organism>
<gene>
    <name evidence="2" type="ORF">BKK80_32335</name>
</gene>
<evidence type="ECO:0000313" key="2">
    <source>
        <dbReference type="EMBL" id="AOZ10294.1"/>
    </source>
</evidence>
<dbReference type="InterPro" id="IPR018648">
    <property type="entry name" value="DUF2076"/>
</dbReference>
<evidence type="ECO:0000313" key="3">
    <source>
        <dbReference type="Proteomes" id="UP000177515"/>
    </source>
</evidence>
<dbReference type="Proteomes" id="UP000177515">
    <property type="component" value="Chromosome 2"/>
</dbReference>
<feature type="region of interest" description="Disordered" evidence="1">
    <location>
        <begin position="88"/>
        <end position="135"/>
    </location>
</feature>
<feature type="compositionally biased region" description="Low complexity" evidence="1">
    <location>
        <begin position="99"/>
        <end position="111"/>
    </location>
</feature>
<keyword evidence="3" id="KW-1185">Reference proteome</keyword>